<dbReference type="InterPro" id="IPR011467">
    <property type="entry name" value="DUF1573"/>
</dbReference>
<dbReference type="AlphaFoldDB" id="A0A3D9KZP4"/>
<dbReference type="Pfam" id="PF07610">
    <property type="entry name" value="DUF1573"/>
    <property type="match status" value="2"/>
</dbReference>
<evidence type="ECO:0000313" key="2">
    <source>
        <dbReference type="Proteomes" id="UP000256779"/>
    </source>
</evidence>
<keyword evidence="2" id="KW-1185">Reference proteome</keyword>
<dbReference type="PANTHER" id="PTHR37833:SF1">
    <property type="entry name" value="SIGNAL PEPTIDE PROTEIN"/>
    <property type="match status" value="1"/>
</dbReference>
<protein>
    <submittedName>
        <fullName evidence="1">Uncharacterized protein DUF1573</fullName>
    </submittedName>
</protein>
<dbReference type="NCBIfam" id="NF012200">
    <property type="entry name" value="choice_anch_D"/>
    <property type="match status" value="1"/>
</dbReference>
<sequence>MCCMLLITRVWSQAVEFIKTTHDFGEVKEEGGAISYTFQFVNQGDEPVQVTGVKASCGCTTPDWTREAVSPGDTGKIVAQYNPYNRPGKFKKSLSMNYKTGEISDGATLYIEGIVQPKPKTIEDELPTRIGAIRLQYKALNLGKITNESVVKKSFQVYNESDSVVIFQVDKSKIPAHVRVQFSPDTLPPKTLGALDLIFDPVLKDDLGFVTDELRLVTDEPEDSIKDLTVMATIQEYFPPMSDEELALAPRLAFDRTQHDYGRVTQGNAVATTFELTNTGKQSLKIRKVKTNCDCAVGELETNELAPGESAQLEVTFDTSGRRGRQYKTITVFSNDPTASTQMISVKAIVD</sequence>
<gene>
    <name evidence="1" type="ORF">C7460_11776</name>
</gene>
<dbReference type="InterPro" id="IPR013783">
    <property type="entry name" value="Ig-like_fold"/>
</dbReference>
<reference evidence="1 2" key="1">
    <citation type="submission" date="2018-07" db="EMBL/GenBank/DDBJ databases">
        <title>Genomic Encyclopedia of Type Strains, Phase IV (KMG-IV): sequencing the most valuable type-strain genomes for metagenomic binning, comparative biology and taxonomic classification.</title>
        <authorList>
            <person name="Goeker M."/>
        </authorList>
    </citation>
    <scope>NUCLEOTIDE SEQUENCE [LARGE SCALE GENOMIC DNA]</scope>
    <source>
        <strain evidence="1 2">DSM 4134</strain>
    </source>
</reference>
<dbReference type="Gene3D" id="2.60.40.10">
    <property type="entry name" value="Immunoglobulins"/>
    <property type="match status" value="2"/>
</dbReference>
<dbReference type="EMBL" id="QREG01000017">
    <property type="protein sequence ID" value="RED95626.1"/>
    <property type="molecule type" value="Genomic_DNA"/>
</dbReference>
<name>A0A3D9KZP4_MARFU</name>
<accession>A0A3D9KZP4</accession>
<dbReference type="Proteomes" id="UP000256779">
    <property type="component" value="Unassembled WGS sequence"/>
</dbReference>
<evidence type="ECO:0000313" key="1">
    <source>
        <dbReference type="EMBL" id="RED95626.1"/>
    </source>
</evidence>
<proteinExistence type="predicted"/>
<dbReference type="PANTHER" id="PTHR37833">
    <property type="entry name" value="LIPOPROTEIN-RELATED"/>
    <property type="match status" value="1"/>
</dbReference>
<organism evidence="1 2">
    <name type="scientific">Marinoscillum furvescens DSM 4134</name>
    <dbReference type="NCBI Taxonomy" id="1122208"/>
    <lineage>
        <taxon>Bacteria</taxon>
        <taxon>Pseudomonadati</taxon>
        <taxon>Bacteroidota</taxon>
        <taxon>Cytophagia</taxon>
        <taxon>Cytophagales</taxon>
        <taxon>Reichenbachiellaceae</taxon>
        <taxon>Marinoscillum</taxon>
    </lineage>
</organism>
<comment type="caution">
    <text evidence="1">The sequence shown here is derived from an EMBL/GenBank/DDBJ whole genome shotgun (WGS) entry which is preliminary data.</text>
</comment>